<dbReference type="RefSeq" id="WP_199469456.1">
    <property type="nucleotide sequence ID" value="NZ_JAEMNX010000020.1"/>
</dbReference>
<gene>
    <name evidence="1" type="ORF">I8J31_15335</name>
</gene>
<dbReference type="AlphaFoldDB" id="A0A934N7H1"/>
<accession>A0A934N7H1</accession>
<dbReference type="Proteomes" id="UP000628710">
    <property type="component" value="Unassembled WGS sequence"/>
</dbReference>
<protein>
    <submittedName>
        <fullName evidence="1">Uncharacterized protein</fullName>
    </submittedName>
</protein>
<reference evidence="1" key="1">
    <citation type="submission" date="2020-12" db="EMBL/GenBank/DDBJ databases">
        <title>Marinomonas arctica sp. nov., a psychrotolerant bacterium isolated from the Arctic.</title>
        <authorList>
            <person name="Zhang Y."/>
        </authorList>
    </citation>
    <scope>NUCLEOTIDE SEQUENCE</scope>
    <source>
        <strain evidence="1">C1424</strain>
    </source>
</reference>
<organism evidence="1 2">
    <name type="scientific">Marinomonas transparens</name>
    <dbReference type="NCBI Taxonomy" id="2795388"/>
    <lineage>
        <taxon>Bacteria</taxon>
        <taxon>Pseudomonadati</taxon>
        <taxon>Pseudomonadota</taxon>
        <taxon>Gammaproteobacteria</taxon>
        <taxon>Oceanospirillales</taxon>
        <taxon>Oceanospirillaceae</taxon>
        <taxon>Marinomonas</taxon>
    </lineage>
</organism>
<evidence type="ECO:0000313" key="1">
    <source>
        <dbReference type="EMBL" id="MBJ7539051.1"/>
    </source>
</evidence>
<comment type="caution">
    <text evidence="1">The sequence shown here is derived from an EMBL/GenBank/DDBJ whole genome shotgun (WGS) entry which is preliminary data.</text>
</comment>
<name>A0A934N7H1_9GAMM</name>
<evidence type="ECO:0000313" key="2">
    <source>
        <dbReference type="Proteomes" id="UP000628710"/>
    </source>
</evidence>
<keyword evidence="2" id="KW-1185">Reference proteome</keyword>
<sequence>MASKLIGFYLLKEVNLRLFVSVAFYFSKGDCSLNLSDYARLMMTDNVLIKWVFIDNIRQGKTLVLVCAQQGAEWGYDEVTLDMGGRDLHLHNFLAADGSRMISGQSLVVNGGRL</sequence>
<proteinExistence type="predicted"/>
<dbReference type="EMBL" id="JAEMNX010000020">
    <property type="protein sequence ID" value="MBJ7539051.1"/>
    <property type="molecule type" value="Genomic_DNA"/>
</dbReference>